<dbReference type="InterPro" id="IPR005119">
    <property type="entry name" value="LysR_subst-bd"/>
</dbReference>
<protein>
    <submittedName>
        <fullName evidence="6">LysR family transcriptional regulator</fullName>
    </submittedName>
</protein>
<name>A0A7Y7IT88_9PROT</name>
<reference evidence="6 7" key="1">
    <citation type="submission" date="2020-06" db="EMBL/GenBank/DDBJ databases">
        <title>Description of novel acetic acid bacteria.</title>
        <authorList>
            <person name="Sombolestani A."/>
        </authorList>
    </citation>
    <scope>NUCLEOTIDE SEQUENCE [LARGE SCALE GENOMIC DNA]</scope>
    <source>
        <strain evidence="6 7">LMG 31431</strain>
    </source>
</reference>
<dbReference type="Pfam" id="PF03466">
    <property type="entry name" value="LysR_substrate"/>
    <property type="match status" value="1"/>
</dbReference>
<dbReference type="GO" id="GO:0003700">
    <property type="term" value="F:DNA-binding transcription factor activity"/>
    <property type="evidence" value="ECO:0007669"/>
    <property type="project" value="InterPro"/>
</dbReference>
<organism evidence="6 7">
    <name type="scientific">Nguyenibacter vanlangensis</name>
    <dbReference type="NCBI Taxonomy" id="1216886"/>
    <lineage>
        <taxon>Bacteria</taxon>
        <taxon>Pseudomonadati</taxon>
        <taxon>Pseudomonadota</taxon>
        <taxon>Alphaproteobacteria</taxon>
        <taxon>Acetobacterales</taxon>
        <taxon>Acetobacteraceae</taxon>
        <taxon>Nguyenibacter</taxon>
    </lineage>
</organism>
<evidence type="ECO:0000256" key="4">
    <source>
        <dbReference type="ARBA" id="ARBA00023163"/>
    </source>
</evidence>
<evidence type="ECO:0000256" key="3">
    <source>
        <dbReference type="ARBA" id="ARBA00023125"/>
    </source>
</evidence>
<dbReference type="Gene3D" id="3.40.190.290">
    <property type="match status" value="1"/>
</dbReference>
<dbReference type="InterPro" id="IPR050950">
    <property type="entry name" value="HTH-type_LysR_regulators"/>
</dbReference>
<evidence type="ECO:0000313" key="6">
    <source>
        <dbReference type="EMBL" id="NVN09688.1"/>
    </source>
</evidence>
<dbReference type="GO" id="GO:0003677">
    <property type="term" value="F:DNA binding"/>
    <property type="evidence" value="ECO:0007669"/>
    <property type="project" value="UniProtKB-KW"/>
</dbReference>
<dbReference type="EMBL" id="JABXXP010000002">
    <property type="protein sequence ID" value="NVN09688.1"/>
    <property type="molecule type" value="Genomic_DNA"/>
</dbReference>
<gene>
    <name evidence="6" type="ORF">HUK84_00730</name>
</gene>
<dbReference type="SUPFAM" id="SSF46785">
    <property type="entry name" value="Winged helix' DNA-binding domain"/>
    <property type="match status" value="1"/>
</dbReference>
<dbReference type="AlphaFoldDB" id="A0A7Y7IT88"/>
<dbReference type="GO" id="GO:0005829">
    <property type="term" value="C:cytosol"/>
    <property type="evidence" value="ECO:0007669"/>
    <property type="project" value="TreeGrafter"/>
</dbReference>
<dbReference type="InterPro" id="IPR000847">
    <property type="entry name" value="LysR_HTH_N"/>
</dbReference>
<dbReference type="PANTHER" id="PTHR30419:SF8">
    <property type="entry name" value="NITROGEN ASSIMILATION TRANSCRIPTIONAL ACTIVATOR-RELATED"/>
    <property type="match status" value="1"/>
</dbReference>
<dbReference type="PRINTS" id="PR00039">
    <property type="entry name" value="HTHLYSR"/>
</dbReference>
<feature type="domain" description="HTH lysR-type" evidence="5">
    <location>
        <begin position="12"/>
        <end position="69"/>
    </location>
</feature>
<comment type="similarity">
    <text evidence="1">Belongs to the LysR transcriptional regulatory family.</text>
</comment>
<comment type="caution">
    <text evidence="6">The sequence shown here is derived from an EMBL/GenBank/DDBJ whole genome shotgun (WGS) entry which is preliminary data.</text>
</comment>
<keyword evidence="4" id="KW-0804">Transcription</keyword>
<accession>A0A7Y7IT88</accession>
<sequence length="332" mass="35789">MARPAGERPLPFDLQALSVFVAVCEHGSMAAAARHLGVSQPAVSQVIGEIEAKGGVRLFDRGVRPLALTAAGAVLRQSALALTSEARQAANRLREVHAGRVSLIRVGIVDSLMRAVLPPLSRFLAERTVQAVIHSGLTESHASALFGRQMDIVVGVSDFADVNGLERFPLAREPYLLLLPADRPVPKTPADLAALSQVCPFVRFSLRSRTGQEIERYLRRLRLELPVSMEFDAPYGVLTACRQGAMAITTSLCLFECGLDLTGLRWAPLPGPKMGRVLTIVAREREFGALPRDLSATLRAALHAEVVPVLRGILPTLEPEVNVVSHGGVMDL</sequence>
<evidence type="ECO:0000259" key="5">
    <source>
        <dbReference type="PROSITE" id="PS50931"/>
    </source>
</evidence>
<dbReference type="FunFam" id="1.10.10.10:FF:000001">
    <property type="entry name" value="LysR family transcriptional regulator"/>
    <property type="match status" value="1"/>
</dbReference>
<dbReference type="Gene3D" id="1.10.10.10">
    <property type="entry name" value="Winged helix-like DNA-binding domain superfamily/Winged helix DNA-binding domain"/>
    <property type="match status" value="1"/>
</dbReference>
<dbReference type="InterPro" id="IPR036390">
    <property type="entry name" value="WH_DNA-bd_sf"/>
</dbReference>
<evidence type="ECO:0000313" key="7">
    <source>
        <dbReference type="Proteomes" id="UP000534870"/>
    </source>
</evidence>
<dbReference type="Proteomes" id="UP000534870">
    <property type="component" value="Unassembled WGS sequence"/>
</dbReference>
<keyword evidence="2" id="KW-0805">Transcription regulation</keyword>
<dbReference type="Pfam" id="PF00126">
    <property type="entry name" value="HTH_1"/>
    <property type="match status" value="1"/>
</dbReference>
<evidence type="ECO:0000256" key="2">
    <source>
        <dbReference type="ARBA" id="ARBA00023015"/>
    </source>
</evidence>
<dbReference type="CDD" id="cd05466">
    <property type="entry name" value="PBP2_LTTR_substrate"/>
    <property type="match status" value="1"/>
</dbReference>
<dbReference type="PROSITE" id="PS50931">
    <property type="entry name" value="HTH_LYSR"/>
    <property type="match status" value="1"/>
</dbReference>
<evidence type="ECO:0000256" key="1">
    <source>
        <dbReference type="ARBA" id="ARBA00009437"/>
    </source>
</evidence>
<dbReference type="InterPro" id="IPR036388">
    <property type="entry name" value="WH-like_DNA-bd_sf"/>
</dbReference>
<dbReference type="PANTHER" id="PTHR30419">
    <property type="entry name" value="HTH-TYPE TRANSCRIPTIONAL REGULATOR YBHD"/>
    <property type="match status" value="1"/>
</dbReference>
<keyword evidence="3" id="KW-0238">DNA-binding</keyword>
<proteinExistence type="inferred from homology"/>
<dbReference type="SUPFAM" id="SSF53850">
    <property type="entry name" value="Periplasmic binding protein-like II"/>
    <property type="match status" value="1"/>
</dbReference>